<organism evidence="2">
    <name type="scientific">Solanum chilense</name>
    <name type="common">Tomato</name>
    <name type="synonym">Lycopersicon chilense</name>
    <dbReference type="NCBI Taxonomy" id="4083"/>
    <lineage>
        <taxon>Eukaryota</taxon>
        <taxon>Viridiplantae</taxon>
        <taxon>Streptophyta</taxon>
        <taxon>Embryophyta</taxon>
        <taxon>Tracheophyta</taxon>
        <taxon>Spermatophyta</taxon>
        <taxon>Magnoliopsida</taxon>
        <taxon>eudicotyledons</taxon>
        <taxon>Gunneridae</taxon>
        <taxon>Pentapetalae</taxon>
        <taxon>asterids</taxon>
        <taxon>lamiids</taxon>
        <taxon>Solanales</taxon>
        <taxon>Solanaceae</taxon>
        <taxon>Solanoideae</taxon>
        <taxon>Solaneae</taxon>
        <taxon>Solanum</taxon>
        <taxon>Solanum subgen. Lycopersicon</taxon>
    </lineage>
</organism>
<protein>
    <recommendedName>
        <fullName evidence="1">Protein FAR1-RELATED SEQUENCE</fullName>
    </recommendedName>
</protein>
<comment type="caution">
    <text evidence="2">The sequence shown here is derived from an EMBL/GenBank/DDBJ whole genome shotgun (WGS) entry which is preliminary data.</text>
</comment>
<name>A0A6N2AGY5_SOLCI</name>
<dbReference type="GO" id="GO:0006355">
    <property type="term" value="P:regulation of DNA-templated transcription"/>
    <property type="evidence" value="ECO:0007669"/>
    <property type="project" value="UniProtKB-UniRule"/>
</dbReference>
<evidence type="ECO:0000313" key="2">
    <source>
        <dbReference type="EMBL" id="TMW81515.1"/>
    </source>
</evidence>
<dbReference type="InterPro" id="IPR031052">
    <property type="entry name" value="FHY3/FAR1"/>
</dbReference>
<comment type="function">
    <text evidence="1">Putative transcription activator involved in regulating light control of development.</text>
</comment>
<evidence type="ECO:0000256" key="1">
    <source>
        <dbReference type="RuleBase" id="RU367018"/>
    </source>
</evidence>
<dbReference type="EMBL" id="RXGB01024079">
    <property type="protein sequence ID" value="TMW81515.1"/>
    <property type="molecule type" value="Genomic_DNA"/>
</dbReference>
<keyword evidence="1" id="KW-0479">Metal-binding</keyword>
<keyword evidence="1" id="KW-0539">Nucleus</keyword>
<sequence length="121" mass="14835">MWHSEKKIPEYLNHVFHEFDNFKNDFSKCLHFTTTPEEFETAWIDILKMYNLEEHSWFRRRYTTREKWIPAYVRTTFCAGMSTTQRSESMNKYFKNYLNSSTPMSVVTQYDKTVNVRYDKI</sequence>
<keyword evidence="1" id="KW-0863">Zinc-finger</keyword>
<dbReference type="AlphaFoldDB" id="A0A6N2AGY5"/>
<accession>A0A6N2AGY5</accession>
<reference evidence="2" key="1">
    <citation type="submission" date="2019-05" db="EMBL/GenBank/DDBJ databases">
        <title>The de novo reference genome and transcriptome assemblies of the wild tomato species Solanum chilense.</title>
        <authorList>
            <person name="Stam R."/>
            <person name="Nosenko T."/>
            <person name="Hoerger A.C."/>
            <person name="Stephan W."/>
            <person name="Seidel M.A."/>
            <person name="Kuhn J.M.M."/>
            <person name="Haberer G."/>
            <person name="Tellier A."/>
        </authorList>
    </citation>
    <scope>NUCLEOTIDE SEQUENCE</scope>
    <source>
        <tissue evidence="2">Mature leaves</tissue>
    </source>
</reference>
<dbReference type="PANTHER" id="PTHR31669:SF293">
    <property type="entry name" value="PROTEIN FAR1-RELATED SEQUENCE"/>
    <property type="match status" value="1"/>
</dbReference>
<comment type="subcellular location">
    <subcellularLocation>
        <location evidence="1">Nucleus</location>
    </subcellularLocation>
</comment>
<comment type="similarity">
    <text evidence="1">Belongs to the FHY3/FAR1 family.</text>
</comment>
<proteinExistence type="inferred from homology"/>
<dbReference type="GO" id="GO:0005634">
    <property type="term" value="C:nucleus"/>
    <property type="evidence" value="ECO:0007669"/>
    <property type="project" value="UniProtKB-SubCell"/>
</dbReference>
<dbReference type="PANTHER" id="PTHR31669">
    <property type="entry name" value="PROTEIN FAR1-RELATED SEQUENCE 10-RELATED"/>
    <property type="match status" value="1"/>
</dbReference>
<gene>
    <name evidence="2" type="ORF">EJD97_009170</name>
</gene>
<feature type="non-terminal residue" evidence="2">
    <location>
        <position position="121"/>
    </location>
</feature>
<dbReference type="GO" id="GO:0008270">
    <property type="term" value="F:zinc ion binding"/>
    <property type="evidence" value="ECO:0007669"/>
    <property type="project" value="UniProtKB-UniRule"/>
</dbReference>
<keyword evidence="1" id="KW-0862">Zinc</keyword>